<keyword evidence="1" id="KW-0732">Signal</keyword>
<gene>
    <name evidence="3" type="primary">LOC118274101</name>
</gene>
<keyword evidence="2" id="KW-1185">Reference proteome</keyword>
<reference evidence="3" key="1">
    <citation type="submission" date="2025-08" db="UniProtKB">
        <authorList>
            <consortium name="RefSeq"/>
        </authorList>
    </citation>
    <scope>IDENTIFICATION</scope>
    <source>
        <tissue evidence="3">Whole larval tissue</tissue>
    </source>
</reference>
<name>A0A9R0F3T7_SPOFR</name>
<feature type="signal peptide" evidence="1">
    <location>
        <begin position="1"/>
        <end position="18"/>
    </location>
</feature>
<dbReference type="AlphaFoldDB" id="A0A9R0F3T7"/>
<sequence length="182" mass="20232">MIFKTFILVSLIASYVASDSCVTYNFEEGFSDLFGSYGSCNSLPLWRVNDYKSLALTSPHERSTKFITPETNRISCVSSFNFTMNAGGTIEFNIYMEQTDSLDQVYLIAYHMGPDGIDFVVGMEVVKQQAGWNTVKVTLGGPRTFTGYFSIFGNSARSSKVLVDSFRYIPPGVDSNLCQIYG</sequence>
<organism evidence="2 3">
    <name type="scientific">Spodoptera frugiperda</name>
    <name type="common">Fall armyworm</name>
    <dbReference type="NCBI Taxonomy" id="7108"/>
    <lineage>
        <taxon>Eukaryota</taxon>
        <taxon>Metazoa</taxon>
        <taxon>Ecdysozoa</taxon>
        <taxon>Arthropoda</taxon>
        <taxon>Hexapoda</taxon>
        <taxon>Insecta</taxon>
        <taxon>Pterygota</taxon>
        <taxon>Neoptera</taxon>
        <taxon>Endopterygota</taxon>
        <taxon>Lepidoptera</taxon>
        <taxon>Glossata</taxon>
        <taxon>Ditrysia</taxon>
        <taxon>Noctuoidea</taxon>
        <taxon>Noctuidae</taxon>
        <taxon>Amphipyrinae</taxon>
        <taxon>Spodoptera</taxon>
    </lineage>
</organism>
<evidence type="ECO:0000256" key="1">
    <source>
        <dbReference type="SAM" id="SignalP"/>
    </source>
</evidence>
<dbReference type="SMR" id="A0A9R0F3T7"/>
<dbReference type="RefSeq" id="XP_050561724.1">
    <property type="nucleotide sequence ID" value="XM_050705767.1"/>
</dbReference>
<dbReference type="OrthoDB" id="7477027at2759"/>
<dbReference type="Proteomes" id="UP000829999">
    <property type="component" value="Chromosome 3"/>
</dbReference>
<proteinExistence type="predicted"/>
<dbReference type="GeneID" id="118274101"/>
<protein>
    <submittedName>
        <fullName evidence="3">Uncharacterized protein LOC118274101</fullName>
    </submittedName>
</protein>
<evidence type="ECO:0000313" key="3">
    <source>
        <dbReference type="RefSeq" id="XP_050561724.1"/>
    </source>
</evidence>
<feature type="chain" id="PRO_5040481124" evidence="1">
    <location>
        <begin position="19"/>
        <end position="182"/>
    </location>
</feature>
<evidence type="ECO:0000313" key="2">
    <source>
        <dbReference type="Proteomes" id="UP000829999"/>
    </source>
</evidence>
<accession>A0A9R0F3T7</accession>